<evidence type="ECO:0000259" key="3">
    <source>
        <dbReference type="PROSITE" id="PS50234"/>
    </source>
</evidence>
<evidence type="ECO:0000313" key="5">
    <source>
        <dbReference type="Proteomes" id="UP000290106"/>
    </source>
</evidence>
<reference evidence="4 5" key="1">
    <citation type="submission" date="2019-01" db="EMBL/GenBank/DDBJ databases">
        <title>Blautia sp. nov. KGMB01111 isolated human feces.</title>
        <authorList>
            <person name="Park J.-E."/>
            <person name="Kim J.-S."/>
            <person name="Park S.-H."/>
        </authorList>
    </citation>
    <scope>NUCLEOTIDE SEQUENCE [LARGE SCALE GENOMIC DNA]</scope>
    <source>
        <strain evidence="4 5">KGMB01111</strain>
    </source>
</reference>
<keyword evidence="5" id="KW-1185">Reference proteome</keyword>
<gene>
    <name evidence="4" type="ORF">ETP43_09180</name>
</gene>
<dbReference type="InterPro" id="IPR051928">
    <property type="entry name" value="NorD/CobT"/>
</dbReference>
<evidence type="ECO:0000256" key="2">
    <source>
        <dbReference type="SAM" id="MobiDB-lite"/>
    </source>
</evidence>
<feature type="domain" description="VWFA" evidence="3">
    <location>
        <begin position="427"/>
        <end position="615"/>
    </location>
</feature>
<accession>A0A4Q1RI36</accession>
<dbReference type="PANTHER" id="PTHR41248">
    <property type="entry name" value="NORD PROTEIN"/>
    <property type="match status" value="1"/>
</dbReference>
<protein>
    <recommendedName>
        <fullName evidence="3">VWFA domain-containing protein</fullName>
    </recommendedName>
</protein>
<feature type="coiled-coil region" evidence="1">
    <location>
        <begin position="343"/>
        <end position="377"/>
    </location>
</feature>
<dbReference type="RefSeq" id="WP_129257841.1">
    <property type="nucleotide sequence ID" value="NZ_SDKC01000001.1"/>
</dbReference>
<comment type="caution">
    <text evidence="4">The sequence shown here is derived from an EMBL/GenBank/DDBJ whole genome shotgun (WGS) entry which is preliminary data.</text>
</comment>
<proteinExistence type="predicted"/>
<dbReference type="AlphaFoldDB" id="A0A4Q1RI36"/>
<feature type="region of interest" description="Disordered" evidence="2">
    <location>
        <begin position="288"/>
        <end position="339"/>
    </location>
</feature>
<sequence>MEQQEMQEERRARNFVWAAAGHYGLEPLFLAYAPDGTADMYLNMIIGLSYKWYDAEKLETFFHMLGGRQEELYQGMLWIGLEQALYEKEKIHRPVLAELRQEYAQENLARYRVLKEYELIDQLRNGHCAEILGKSSGLSGRTEELLRELTFTGEMGIEQILAKMKEILWKYFSYEPKMIKKERGTYFLQKLLPAFHSIGKMHATYVKTKRYDDLSWEESGNGGTMEKARHYLLQFSRQGDEEKDRAYIEGCFGANIYTPREQKLLEDEVCTENHKNSHLYITRGYPMEEPVTQTGSNTTVRHQEESTEREATDRGKTASHTAEDIGQVFGSGAINKRESREIREFRENSRRQAEKNRQHYEKNRTVYENSIRRMTEKLRLELDARMDDVPVQARQGNIRASQVWRALYLEDPRVFEKREEVSDAGFSVDILIDASSSRKNSQEQIAAQAYILAKSLDLCGIPLQVYSYCSIRGYTVLRLFQSYGENRKAEEVFSYVAAGNNRDGLALRGAGHLMAQSEQEKKLLLVLTDGSPQDDQIAAEGAFYKNREYTDQIAVEDTTEQVQQLKRRNIQVVGIFMGTERGLQTAHRIFGRDFVRIQNIQQFAEVVGKILQEKIREM</sequence>
<feature type="compositionally biased region" description="Basic and acidic residues" evidence="2">
    <location>
        <begin position="301"/>
        <end position="316"/>
    </location>
</feature>
<dbReference type="OrthoDB" id="1632179at2"/>
<dbReference type="Proteomes" id="UP000290106">
    <property type="component" value="Unassembled WGS sequence"/>
</dbReference>
<evidence type="ECO:0000256" key="1">
    <source>
        <dbReference type="SAM" id="Coils"/>
    </source>
</evidence>
<dbReference type="EMBL" id="SDKC01000001">
    <property type="protein sequence ID" value="RXS75371.1"/>
    <property type="molecule type" value="Genomic_DNA"/>
</dbReference>
<dbReference type="SMART" id="SM00327">
    <property type="entry name" value="VWA"/>
    <property type="match status" value="1"/>
</dbReference>
<dbReference type="Gene3D" id="3.40.50.410">
    <property type="entry name" value="von Willebrand factor, type A domain"/>
    <property type="match status" value="1"/>
</dbReference>
<name>A0A4Q1RI36_9FIRM</name>
<feature type="compositionally biased region" description="Polar residues" evidence="2">
    <location>
        <begin position="291"/>
        <end position="300"/>
    </location>
</feature>
<dbReference type="InterPro" id="IPR002035">
    <property type="entry name" value="VWF_A"/>
</dbReference>
<organism evidence="4 5">
    <name type="scientific">Blautia faecicola</name>
    <dbReference type="NCBI Taxonomy" id="2509240"/>
    <lineage>
        <taxon>Bacteria</taxon>
        <taxon>Bacillati</taxon>
        <taxon>Bacillota</taxon>
        <taxon>Clostridia</taxon>
        <taxon>Lachnospirales</taxon>
        <taxon>Lachnospiraceae</taxon>
        <taxon>Blautia</taxon>
    </lineage>
</organism>
<keyword evidence="1" id="KW-0175">Coiled coil</keyword>
<dbReference type="PROSITE" id="PS50234">
    <property type="entry name" value="VWFA"/>
    <property type="match status" value="1"/>
</dbReference>
<dbReference type="SUPFAM" id="SSF53300">
    <property type="entry name" value="vWA-like"/>
    <property type="match status" value="1"/>
</dbReference>
<evidence type="ECO:0000313" key="4">
    <source>
        <dbReference type="EMBL" id="RXS75371.1"/>
    </source>
</evidence>
<dbReference type="InterPro" id="IPR036465">
    <property type="entry name" value="vWFA_dom_sf"/>
</dbReference>
<dbReference type="PANTHER" id="PTHR41248:SF1">
    <property type="entry name" value="NORD PROTEIN"/>
    <property type="match status" value="1"/>
</dbReference>